<dbReference type="Proteomes" id="UP001341840">
    <property type="component" value="Unassembled WGS sequence"/>
</dbReference>
<keyword evidence="3" id="KW-1185">Reference proteome</keyword>
<feature type="region of interest" description="Disordered" evidence="1">
    <location>
        <begin position="106"/>
        <end position="142"/>
    </location>
</feature>
<evidence type="ECO:0000256" key="1">
    <source>
        <dbReference type="SAM" id="MobiDB-lite"/>
    </source>
</evidence>
<proteinExistence type="predicted"/>
<organism evidence="2 3">
    <name type="scientific">Stylosanthes scabra</name>
    <dbReference type="NCBI Taxonomy" id="79078"/>
    <lineage>
        <taxon>Eukaryota</taxon>
        <taxon>Viridiplantae</taxon>
        <taxon>Streptophyta</taxon>
        <taxon>Embryophyta</taxon>
        <taxon>Tracheophyta</taxon>
        <taxon>Spermatophyta</taxon>
        <taxon>Magnoliopsida</taxon>
        <taxon>eudicotyledons</taxon>
        <taxon>Gunneridae</taxon>
        <taxon>Pentapetalae</taxon>
        <taxon>rosids</taxon>
        <taxon>fabids</taxon>
        <taxon>Fabales</taxon>
        <taxon>Fabaceae</taxon>
        <taxon>Papilionoideae</taxon>
        <taxon>50 kb inversion clade</taxon>
        <taxon>dalbergioids sensu lato</taxon>
        <taxon>Dalbergieae</taxon>
        <taxon>Pterocarpus clade</taxon>
        <taxon>Stylosanthes</taxon>
    </lineage>
</organism>
<reference evidence="2 3" key="1">
    <citation type="journal article" date="2023" name="Plants (Basel)">
        <title>Bridging the Gap: Combining Genomics and Transcriptomics Approaches to Understand Stylosanthes scabra, an Orphan Legume from the Brazilian Caatinga.</title>
        <authorList>
            <person name="Ferreira-Neto J.R.C."/>
            <person name="da Silva M.D."/>
            <person name="Binneck E."/>
            <person name="de Melo N.F."/>
            <person name="da Silva R.H."/>
            <person name="de Melo A.L.T.M."/>
            <person name="Pandolfi V."/>
            <person name="Bustamante F.O."/>
            <person name="Brasileiro-Vidal A.C."/>
            <person name="Benko-Iseppon A.M."/>
        </authorList>
    </citation>
    <scope>NUCLEOTIDE SEQUENCE [LARGE SCALE GENOMIC DNA]</scope>
    <source>
        <tissue evidence="2">Leaves</tissue>
    </source>
</reference>
<dbReference type="EMBL" id="JASCZI010121285">
    <property type="protein sequence ID" value="MED6161007.1"/>
    <property type="molecule type" value="Genomic_DNA"/>
</dbReference>
<protein>
    <submittedName>
        <fullName evidence="2">Uncharacterized protein</fullName>
    </submittedName>
</protein>
<evidence type="ECO:0000313" key="3">
    <source>
        <dbReference type="Proteomes" id="UP001341840"/>
    </source>
</evidence>
<name>A0ABU6UJW7_9FABA</name>
<accession>A0ABU6UJW7</accession>
<sequence length="200" mass="22433">MTLESPRLQSLLFEMHPHWGFTRVRSRRVWIKEIIHEWVTLEDGEFSFDIFVKEFGREMHSAQAHPETCHEESLCRMEETSVSKGVNGGGYSEVVSESIMVEVDREGTEVDHTGGNKDEVGPQSIVGPSGSEGVNSEEGKDTEVRNVKCGSKKTIEVTDSCGSDYSYPFPPGFGSCIEGHTHRNRGKHGSGWFGFYFFYA</sequence>
<evidence type="ECO:0000313" key="2">
    <source>
        <dbReference type="EMBL" id="MED6161007.1"/>
    </source>
</evidence>
<feature type="compositionally biased region" description="Basic and acidic residues" evidence="1">
    <location>
        <begin position="106"/>
        <end position="120"/>
    </location>
</feature>
<comment type="caution">
    <text evidence="2">The sequence shown here is derived from an EMBL/GenBank/DDBJ whole genome shotgun (WGS) entry which is preliminary data.</text>
</comment>
<gene>
    <name evidence="2" type="ORF">PIB30_056711</name>
</gene>